<dbReference type="EMBL" id="CAJFCW020000004">
    <property type="protein sequence ID" value="CAG9114519.1"/>
    <property type="molecule type" value="Genomic_DNA"/>
</dbReference>
<reference evidence="2" key="1">
    <citation type="submission" date="2020-09" db="EMBL/GenBank/DDBJ databases">
        <authorList>
            <person name="Kikuchi T."/>
        </authorList>
    </citation>
    <scope>NUCLEOTIDE SEQUENCE</scope>
    <source>
        <strain evidence="2">SH1</strain>
    </source>
</reference>
<feature type="compositionally biased region" description="Polar residues" evidence="1">
    <location>
        <begin position="434"/>
        <end position="443"/>
    </location>
</feature>
<name>A0A811L0X8_9BILA</name>
<evidence type="ECO:0000313" key="3">
    <source>
        <dbReference type="Proteomes" id="UP000614601"/>
    </source>
</evidence>
<feature type="compositionally biased region" description="Basic and acidic residues" evidence="1">
    <location>
        <begin position="125"/>
        <end position="136"/>
    </location>
</feature>
<feature type="compositionally biased region" description="Basic and acidic residues" evidence="1">
    <location>
        <begin position="401"/>
        <end position="425"/>
    </location>
</feature>
<evidence type="ECO:0000256" key="1">
    <source>
        <dbReference type="SAM" id="MobiDB-lite"/>
    </source>
</evidence>
<feature type="compositionally biased region" description="Basic and acidic residues" evidence="1">
    <location>
        <begin position="255"/>
        <end position="277"/>
    </location>
</feature>
<feature type="region of interest" description="Disordered" evidence="1">
    <location>
        <begin position="84"/>
        <end position="164"/>
    </location>
</feature>
<dbReference type="Proteomes" id="UP000614601">
    <property type="component" value="Unassembled WGS sequence"/>
</dbReference>
<accession>A0A811L0X8</accession>
<feature type="compositionally biased region" description="Basic and acidic residues" evidence="1">
    <location>
        <begin position="87"/>
        <end position="109"/>
    </location>
</feature>
<keyword evidence="3" id="KW-1185">Reference proteome</keyword>
<feature type="region of interest" description="Disordered" evidence="1">
    <location>
        <begin position="188"/>
        <end position="281"/>
    </location>
</feature>
<organism evidence="2 3">
    <name type="scientific">Bursaphelenchus okinawaensis</name>
    <dbReference type="NCBI Taxonomy" id="465554"/>
    <lineage>
        <taxon>Eukaryota</taxon>
        <taxon>Metazoa</taxon>
        <taxon>Ecdysozoa</taxon>
        <taxon>Nematoda</taxon>
        <taxon>Chromadorea</taxon>
        <taxon>Rhabditida</taxon>
        <taxon>Tylenchina</taxon>
        <taxon>Tylenchomorpha</taxon>
        <taxon>Aphelenchoidea</taxon>
        <taxon>Aphelenchoididae</taxon>
        <taxon>Bursaphelenchus</taxon>
    </lineage>
</organism>
<protein>
    <submittedName>
        <fullName evidence="2">Uncharacterized protein</fullName>
    </submittedName>
</protein>
<proteinExistence type="predicted"/>
<feature type="compositionally biased region" description="Basic and acidic residues" evidence="1">
    <location>
        <begin position="315"/>
        <end position="349"/>
    </location>
</feature>
<feature type="compositionally biased region" description="Basic and acidic residues" evidence="1">
    <location>
        <begin position="193"/>
        <end position="207"/>
    </location>
</feature>
<feature type="compositionally biased region" description="Basic and acidic residues" evidence="1">
    <location>
        <begin position="376"/>
        <end position="393"/>
    </location>
</feature>
<dbReference type="AlphaFoldDB" id="A0A811L0X8"/>
<dbReference type="EMBL" id="CAJFDH010000004">
    <property type="protein sequence ID" value="CAD5221061.1"/>
    <property type="molecule type" value="Genomic_DNA"/>
</dbReference>
<feature type="region of interest" description="Disordered" evidence="1">
    <location>
        <begin position="294"/>
        <end position="451"/>
    </location>
</feature>
<sequence length="574" mass="65524">MALVRAKGNAIKRQLPSTEQIVYNQCSRGAKTPPALAECVVGLMNARDRRNNGKVQRNSEEVQRHTDLFSTMTKLFHQVFPQNIENGKGKEDEHNDQEKKLDKTKHENSLSEVNSNTKQDEDDNSSDKNDKLRDLISSETSKTYVDLNSIEEEGSLPSTESLLPSKQHDTNIIHQSDAAAVEHEKTALTAKFPLERPKNLKNDKKSSDSSTRINDLNTKAKSGASTKSRKAKTRSPESKSSQLSSTEAIALKSISTEEKPLKVNSEDSEKVRKQSREDSEEELIQIINDLKVEQQKELVVFPKAANGRRTRREVHRGYKEEDHRGHEEDVHKSYKEDPDRSHTEKELQKPQEGSSVSHRAKTSESHYFHRSTSKAKGNELSDHTTRSRLEAKSYTKAKRKVNFESLRKIRRSTEPDRPKKSSSEHRRTKRSTSETKISSQKLTNFKRSRRALPKSLANLQKLRNYMTLTEKYNKYANEVNNVNSEFFHKSGLKMQFNVKEPEKLGFLDQMVEMVNSAMKNQSKLSILSPRLLPLFGGKRRPHLMSPNLFSFEPNDGILSLPDIFKVSLLFLTVS</sequence>
<feature type="compositionally biased region" description="Polar residues" evidence="1">
    <location>
        <begin position="238"/>
        <end position="247"/>
    </location>
</feature>
<comment type="caution">
    <text evidence="2">The sequence shown here is derived from an EMBL/GenBank/DDBJ whole genome shotgun (WGS) entry which is preliminary data.</text>
</comment>
<feature type="compositionally biased region" description="Polar residues" evidence="1">
    <location>
        <begin position="211"/>
        <end position="226"/>
    </location>
</feature>
<evidence type="ECO:0000313" key="2">
    <source>
        <dbReference type="EMBL" id="CAD5221061.1"/>
    </source>
</evidence>
<dbReference type="Proteomes" id="UP000783686">
    <property type="component" value="Unassembled WGS sequence"/>
</dbReference>
<gene>
    <name evidence="2" type="ORF">BOKJ2_LOCUS9256</name>
</gene>